<dbReference type="Proteomes" id="UP000281112">
    <property type="component" value="Unassembled WGS sequence"/>
</dbReference>
<dbReference type="InterPro" id="IPR038157">
    <property type="entry name" value="FeoA_core_dom"/>
</dbReference>
<name>A0A3N9TJL8_9VIBR</name>
<evidence type="ECO:0000313" key="3">
    <source>
        <dbReference type="EMBL" id="RQW64144.1"/>
    </source>
</evidence>
<dbReference type="EMBL" id="RJVQ01000002">
    <property type="protein sequence ID" value="RQW64144.1"/>
    <property type="molecule type" value="Genomic_DNA"/>
</dbReference>
<keyword evidence="1" id="KW-0408">Iron</keyword>
<dbReference type="InterPro" id="IPR052713">
    <property type="entry name" value="FeoA"/>
</dbReference>
<dbReference type="InterPro" id="IPR008988">
    <property type="entry name" value="Transcriptional_repressor_C"/>
</dbReference>
<dbReference type="PANTHER" id="PTHR42954">
    <property type="entry name" value="FE(2+) TRANSPORT PROTEIN A"/>
    <property type="match status" value="1"/>
</dbReference>
<dbReference type="OrthoDB" id="9811076at2"/>
<dbReference type="InterPro" id="IPR007167">
    <property type="entry name" value="Fe-transptr_FeoA-like"/>
</dbReference>
<accession>A0A3N9TJL8</accession>
<organism evidence="3 4">
    <name type="scientific">Vibrio viridaestus</name>
    <dbReference type="NCBI Taxonomy" id="2487322"/>
    <lineage>
        <taxon>Bacteria</taxon>
        <taxon>Pseudomonadati</taxon>
        <taxon>Pseudomonadota</taxon>
        <taxon>Gammaproteobacteria</taxon>
        <taxon>Vibrionales</taxon>
        <taxon>Vibrionaceae</taxon>
        <taxon>Vibrio</taxon>
    </lineage>
</organism>
<dbReference type="RefSeq" id="WP_124936263.1">
    <property type="nucleotide sequence ID" value="NZ_RJVQ01000002.1"/>
</dbReference>
<dbReference type="AlphaFoldDB" id="A0A3N9TJL8"/>
<dbReference type="Pfam" id="PF04023">
    <property type="entry name" value="FeoA"/>
    <property type="match status" value="1"/>
</dbReference>
<comment type="caution">
    <text evidence="3">The sequence shown here is derived from an EMBL/GenBank/DDBJ whole genome shotgun (WGS) entry which is preliminary data.</text>
</comment>
<keyword evidence="4" id="KW-1185">Reference proteome</keyword>
<dbReference type="SUPFAM" id="SSF50037">
    <property type="entry name" value="C-terminal domain of transcriptional repressors"/>
    <property type="match status" value="1"/>
</dbReference>
<sequence length="76" mass="8274">MKLSHLKNGQSGLIVAFDSLSNDVRKRLMVMGILPNTEITVIRRAPMGDPLQVDVRGVSIAVRESIAASIEVEVTE</sequence>
<protein>
    <submittedName>
        <fullName evidence="3">Ferrous iron transport protein A</fullName>
    </submittedName>
</protein>
<reference evidence="3 4" key="1">
    <citation type="submission" date="2018-11" db="EMBL/GenBank/DDBJ databases">
        <title>Vibrio LJC006 sp. nov., isolated from seawater during the bloom of the enteromorpha.</title>
        <authorList>
            <person name="Liang J."/>
        </authorList>
    </citation>
    <scope>NUCLEOTIDE SEQUENCE [LARGE SCALE GENOMIC DNA]</scope>
    <source>
        <strain evidence="3 4">LJC006</strain>
    </source>
</reference>
<dbReference type="SMART" id="SM00899">
    <property type="entry name" value="FeoA"/>
    <property type="match status" value="1"/>
</dbReference>
<evidence type="ECO:0000259" key="2">
    <source>
        <dbReference type="SMART" id="SM00899"/>
    </source>
</evidence>
<gene>
    <name evidence="3" type="ORF">EES38_06020</name>
</gene>
<feature type="domain" description="Ferrous iron transporter FeoA-like" evidence="2">
    <location>
        <begin position="1"/>
        <end position="74"/>
    </location>
</feature>
<dbReference type="PANTHER" id="PTHR42954:SF2">
    <property type="entry name" value="FE(2+) TRANSPORT PROTEIN A"/>
    <property type="match status" value="1"/>
</dbReference>
<dbReference type="GO" id="GO:0046914">
    <property type="term" value="F:transition metal ion binding"/>
    <property type="evidence" value="ECO:0007669"/>
    <property type="project" value="InterPro"/>
</dbReference>
<evidence type="ECO:0000313" key="4">
    <source>
        <dbReference type="Proteomes" id="UP000281112"/>
    </source>
</evidence>
<proteinExistence type="predicted"/>
<evidence type="ECO:0000256" key="1">
    <source>
        <dbReference type="ARBA" id="ARBA00023004"/>
    </source>
</evidence>
<dbReference type="Gene3D" id="2.30.30.90">
    <property type="match status" value="1"/>
</dbReference>